<evidence type="ECO:0000256" key="2">
    <source>
        <dbReference type="ARBA" id="ARBA00022857"/>
    </source>
</evidence>
<comment type="similarity">
    <text evidence="1">Belongs to the short-chain dehydrogenases/reductases (SDR) family.</text>
</comment>
<dbReference type="SUPFAM" id="SSF51735">
    <property type="entry name" value="NAD(P)-binding Rossmann-fold domains"/>
    <property type="match status" value="1"/>
</dbReference>
<keyword evidence="7" id="KW-1185">Reference proteome</keyword>
<dbReference type="Pfam" id="PF00106">
    <property type="entry name" value="adh_short"/>
    <property type="match status" value="2"/>
</dbReference>
<reference evidence="6" key="1">
    <citation type="journal article" date="2023" name="Mol. Phylogenet. Evol.">
        <title>Genome-scale phylogeny and comparative genomics of the fungal order Sordariales.</title>
        <authorList>
            <person name="Hensen N."/>
            <person name="Bonometti L."/>
            <person name="Westerberg I."/>
            <person name="Brannstrom I.O."/>
            <person name="Guillou S."/>
            <person name="Cros-Aarteil S."/>
            <person name="Calhoun S."/>
            <person name="Haridas S."/>
            <person name="Kuo A."/>
            <person name="Mondo S."/>
            <person name="Pangilinan J."/>
            <person name="Riley R."/>
            <person name="LaButti K."/>
            <person name="Andreopoulos B."/>
            <person name="Lipzen A."/>
            <person name="Chen C."/>
            <person name="Yan M."/>
            <person name="Daum C."/>
            <person name="Ng V."/>
            <person name="Clum A."/>
            <person name="Steindorff A."/>
            <person name="Ohm R.A."/>
            <person name="Martin F."/>
            <person name="Silar P."/>
            <person name="Natvig D.O."/>
            <person name="Lalanne C."/>
            <person name="Gautier V."/>
            <person name="Ament-Velasquez S.L."/>
            <person name="Kruys A."/>
            <person name="Hutchinson M.I."/>
            <person name="Powell A.J."/>
            <person name="Barry K."/>
            <person name="Miller A.N."/>
            <person name="Grigoriev I.V."/>
            <person name="Debuchy R."/>
            <person name="Gladieux P."/>
            <person name="Hiltunen Thoren M."/>
            <person name="Johannesson H."/>
        </authorList>
    </citation>
    <scope>NUCLEOTIDE SEQUENCE</scope>
    <source>
        <strain evidence="6">CBS 990.96</strain>
    </source>
</reference>
<dbReference type="Gene3D" id="3.40.50.720">
    <property type="entry name" value="NAD(P)-binding Rossmann-like Domain"/>
    <property type="match status" value="1"/>
</dbReference>
<accession>A0AAN6YL94</accession>
<dbReference type="PROSITE" id="PS00061">
    <property type="entry name" value="ADH_SHORT"/>
    <property type="match status" value="1"/>
</dbReference>
<reference evidence="6" key="2">
    <citation type="submission" date="2023-05" db="EMBL/GenBank/DDBJ databases">
        <authorList>
            <consortium name="Lawrence Berkeley National Laboratory"/>
            <person name="Steindorff A."/>
            <person name="Hensen N."/>
            <person name="Bonometti L."/>
            <person name="Westerberg I."/>
            <person name="Brannstrom I.O."/>
            <person name="Guillou S."/>
            <person name="Cros-Aarteil S."/>
            <person name="Calhoun S."/>
            <person name="Haridas S."/>
            <person name="Kuo A."/>
            <person name="Mondo S."/>
            <person name="Pangilinan J."/>
            <person name="Riley R."/>
            <person name="Labutti K."/>
            <person name="Andreopoulos B."/>
            <person name="Lipzen A."/>
            <person name="Chen C."/>
            <person name="Yanf M."/>
            <person name="Daum C."/>
            <person name="Ng V."/>
            <person name="Clum A."/>
            <person name="Ohm R."/>
            <person name="Martin F."/>
            <person name="Silar P."/>
            <person name="Natvig D."/>
            <person name="Lalanne C."/>
            <person name="Gautier V."/>
            <person name="Ament-Velasquez S.L."/>
            <person name="Kruys A."/>
            <person name="Hutchinson M.I."/>
            <person name="Powell A.J."/>
            <person name="Barry K."/>
            <person name="Miller A.N."/>
            <person name="Grigoriev I.V."/>
            <person name="Debuchy R."/>
            <person name="Gladieux P."/>
            <person name="Thoren M.H."/>
            <person name="Johannesson H."/>
        </authorList>
    </citation>
    <scope>NUCLEOTIDE SEQUENCE</scope>
    <source>
        <strain evidence="6">CBS 990.96</strain>
    </source>
</reference>
<keyword evidence="3" id="KW-0560">Oxidoreductase</keyword>
<evidence type="ECO:0000313" key="6">
    <source>
        <dbReference type="EMBL" id="KAK4221174.1"/>
    </source>
</evidence>
<feature type="transmembrane region" description="Helical" evidence="5">
    <location>
        <begin position="50"/>
        <end position="80"/>
    </location>
</feature>
<feature type="region of interest" description="Disordered" evidence="4">
    <location>
        <begin position="214"/>
        <end position="233"/>
    </location>
</feature>
<comment type="caution">
    <text evidence="6">The sequence shown here is derived from an EMBL/GenBank/DDBJ whole genome shotgun (WGS) entry which is preliminary data.</text>
</comment>
<organism evidence="6 7">
    <name type="scientific">Podospora fimiseda</name>
    <dbReference type="NCBI Taxonomy" id="252190"/>
    <lineage>
        <taxon>Eukaryota</taxon>
        <taxon>Fungi</taxon>
        <taxon>Dikarya</taxon>
        <taxon>Ascomycota</taxon>
        <taxon>Pezizomycotina</taxon>
        <taxon>Sordariomycetes</taxon>
        <taxon>Sordariomycetidae</taxon>
        <taxon>Sordariales</taxon>
        <taxon>Podosporaceae</taxon>
        <taxon>Podospora</taxon>
    </lineage>
</organism>
<proteinExistence type="inferred from homology"/>
<evidence type="ECO:0008006" key="8">
    <source>
        <dbReference type="Google" id="ProtNLM"/>
    </source>
</evidence>
<dbReference type="GO" id="GO:0005829">
    <property type="term" value="C:cytosol"/>
    <property type="evidence" value="ECO:0007669"/>
    <property type="project" value="TreeGrafter"/>
</dbReference>
<evidence type="ECO:0000256" key="1">
    <source>
        <dbReference type="ARBA" id="ARBA00006484"/>
    </source>
</evidence>
<dbReference type="PRINTS" id="PR00081">
    <property type="entry name" value="GDHRDH"/>
</dbReference>
<dbReference type="EMBL" id="MU865577">
    <property type="protein sequence ID" value="KAK4221174.1"/>
    <property type="molecule type" value="Genomic_DNA"/>
</dbReference>
<evidence type="ECO:0000256" key="4">
    <source>
        <dbReference type="SAM" id="MobiDB-lite"/>
    </source>
</evidence>
<keyword evidence="2" id="KW-0521">NADP</keyword>
<sequence>MWRQLKMAPKTVIPQDVNPISAELLKLNQYRSFEIYPYKTWRSIPSLSTAIYNICLSTSSVLTGVVSLAASIVIILPIGLVKSTLNPFIHFITWIRNRNNTTPPRRRCVVITGSNSGIGAALALEYAKTPNTHLVLIARDIPRLNLVADQARTLADKITTEVHSIDFLDYENSPNEIYSLLNKLDAEFHGIDVAIAAAGVSGHRSGVLLPPSESAEGHIPSLPASSSTTTLKNDGPSSIATLGSRILQVNVNVTQQFILHSFDLMRSRRRAFPSSSSYNPSIVILSSVASYFTPGNFIFYGATKTYLGILGRTLSLAGVEHGINVLPVTPGFIKSPMTRNMSILGCTVPLATMGDAERLARRVKKREESGERGSPVVWPVWQGLGLYGMRAGSPAFELWMWWGAAAIGMAGWSWS</sequence>
<dbReference type="InterPro" id="IPR002347">
    <property type="entry name" value="SDR_fam"/>
</dbReference>
<gene>
    <name evidence="6" type="ORF">QBC38DRAFT_377612</name>
</gene>
<dbReference type="InterPro" id="IPR020904">
    <property type="entry name" value="Sc_DH/Rdtase_CS"/>
</dbReference>
<protein>
    <recommendedName>
        <fullName evidence="8">NAD(P)-binding protein</fullName>
    </recommendedName>
</protein>
<keyword evidence="5" id="KW-0812">Transmembrane</keyword>
<dbReference type="GO" id="GO:0016491">
    <property type="term" value="F:oxidoreductase activity"/>
    <property type="evidence" value="ECO:0007669"/>
    <property type="project" value="UniProtKB-KW"/>
</dbReference>
<dbReference type="InterPro" id="IPR036291">
    <property type="entry name" value="NAD(P)-bd_dom_sf"/>
</dbReference>
<evidence type="ECO:0000313" key="7">
    <source>
        <dbReference type="Proteomes" id="UP001301958"/>
    </source>
</evidence>
<dbReference type="PANTHER" id="PTHR43391">
    <property type="entry name" value="RETINOL DEHYDROGENASE-RELATED"/>
    <property type="match status" value="1"/>
</dbReference>
<name>A0AAN6YL94_9PEZI</name>
<dbReference type="Proteomes" id="UP001301958">
    <property type="component" value="Unassembled WGS sequence"/>
</dbReference>
<keyword evidence="5" id="KW-0472">Membrane</keyword>
<evidence type="ECO:0000256" key="3">
    <source>
        <dbReference type="ARBA" id="ARBA00023002"/>
    </source>
</evidence>
<keyword evidence="5" id="KW-1133">Transmembrane helix</keyword>
<evidence type="ECO:0000256" key="5">
    <source>
        <dbReference type="SAM" id="Phobius"/>
    </source>
</evidence>
<dbReference type="AlphaFoldDB" id="A0AAN6YL94"/>
<dbReference type="PANTHER" id="PTHR43391:SF14">
    <property type="entry name" value="DEHYDROGENASE_REDUCTASE SDR FAMILY PROTEIN 7-LIKE"/>
    <property type="match status" value="1"/>
</dbReference>